<evidence type="ECO:0000313" key="4">
    <source>
        <dbReference type="Proteomes" id="UP000011715"/>
    </source>
</evidence>
<reference evidence="2" key="1">
    <citation type="submission" date="2010-05" db="EMBL/GenBank/DDBJ databases">
        <title>The Genome Sequence of Magnaporthe poae strain ATCC 64411.</title>
        <authorList>
            <consortium name="The Broad Institute Genome Sequencing Platform"/>
            <consortium name="Broad Institute Genome Sequencing Center for Infectious Disease"/>
            <person name="Ma L.-J."/>
            <person name="Dead R."/>
            <person name="Young S."/>
            <person name="Zeng Q."/>
            <person name="Koehrsen M."/>
            <person name="Alvarado L."/>
            <person name="Berlin A."/>
            <person name="Chapman S.B."/>
            <person name="Chen Z."/>
            <person name="Freedman E."/>
            <person name="Gellesch M."/>
            <person name="Goldberg J."/>
            <person name="Griggs A."/>
            <person name="Gujja S."/>
            <person name="Heilman E.R."/>
            <person name="Heiman D."/>
            <person name="Hepburn T."/>
            <person name="Howarth C."/>
            <person name="Jen D."/>
            <person name="Larson L."/>
            <person name="Mehta T."/>
            <person name="Neiman D."/>
            <person name="Pearson M."/>
            <person name="Roberts A."/>
            <person name="Saif S."/>
            <person name="Shea T."/>
            <person name="Shenoy N."/>
            <person name="Sisk P."/>
            <person name="Stolte C."/>
            <person name="Sykes S."/>
            <person name="Walk T."/>
            <person name="White J."/>
            <person name="Yandava C."/>
            <person name="Haas B."/>
            <person name="Nusbaum C."/>
            <person name="Birren B."/>
        </authorList>
    </citation>
    <scope>NUCLEOTIDE SEQUENCE</scope>
    <source>
        <strain evidence="2">ATCC 64411</strain>
    </source>
</reference>
<reference evidence="4" key="2">
    <citation type="submission" date="2010-05" db="EMBL/GenBank/DDBJ databases">
        <title>The genome sequence of Magnaporthe poae strain ATCC 64411.</title>
        <authorList>
            <person name="Ma L.-J."/>
            <person name="Dead R."/>
            <person name="Young S."/>
            <person name="Zeng Q."/>
            <person name="Koehrsen M."/>
            <person name="Alvarado L."/>
            <person name="Berlin A."/>
            <person name="Chapman S.B."/>
            <person name="Chen Z."/>
            <person name="Freedman E."/>
            <person name="Gellesch M."/>
            <person name="Goldberg J."/>
            <person name="Griggs A."/>
            <person name="Gujja S."/>
            <person name="Heilman E.R."/>
            <person name="Heiman D."/>
            <person name="Hepburn T."/>
            <person name="Howarth C."/>
            <person name="Jen D."/>
            <person name="Larson L."/>
            <person name="Mehta T."/>
            <person name="Neiman D."/>
            <person name="Pearson M."/>
            <person name="Roberts A."/>
            <person name="Saif S."/>
            <person name="Shea T."/>
            <person name="Shenoy N."/>
            <person name="Sisk P."/>
            <person name="Stolte C."/>
            <person name="Sykes S."/>
            <person name="Walk T."/>
            <person name="White J."/>
            <person name="Yandava C."/>
            <person name="Haas B."/>
            <person name="Nusbaum C."/>
            <person name="Birren B."/>
        </authorList>
    </citation>
    <scope>NUCLEOTIDE SEQUENCE [LARGE SCALE GENOMIC DNA]</scope>
    <source>
        <strain evidence="4">ATCC 64411 / 73-15</strain>
    </source>
</reference>
<evidence type="ECO:0000313" key="3">
    <source>
        <dbReference type="EnsemblFungi" id="MAPG_10622T0"/>
    </source>
</evidence>
<feature type="compositionally biased region" description="Polar residues" evidence="1">
    <location>
        <begin position="67"/>
        <end position="76"/>
    </location>
</feature>
<reference evidence="3" key="5">
    <citation type="submission" date="2015-06" db="UniProtKB">
        <authorList>
            <consortium name="EnsemblFungi"/>
        </authorList>
    </citation>
    <scope>IDENTIFICATION</scope>
    <source>
        <strain evidence="3">ATCC 64411</strain>
    </source>
</reference>
<keyword evidence="4" id="KW-1185">Reference proteome</keyword>
<dbReference type="EMBL" id="ADBL01002375">
    <property type="status" value="NOT_ANNOTATED_CDS"/>
    <property type="molecule type" value="Genomic_DNA"/>
</dbReference>
<dbReference type="EMBL" id="GL876975">
    <property type="protein sequence ID" value="KLU90771.1"/>
    <property type="molecule type" value="Genomic_DNA"/>
</dbReference>
<organism evidence="3 4">
    <name type="scientific">Magnaporthiopsis poae (strain ATCC 64411 / 73-15)</name>
    <name type="common">Kentucky bluegrass fungus</name>
    <name type="synonym">Magnaporthe poae</name>
    <dbReference type="NCBI Taxonomy" id="644358"/>
    <lineage>
        <taxon>Eukaryota</taxon>
        <taxon>Fungi</taxon>
        <taxon>Dikarya</taxon>
        <taxon>Ascomycota</taxon>
        <taxon>Pezizomycotina</taxon>
        <taxon>Sordariomycetes</taxon>
        <taxon>Sordariomycetidae</taxon>
        <taxon>Magnaporthales</taxon>
        <taxon>Magnaporthaceae</taxon>
        <taxon>Magnaporthiopsis</taxon>
    </lineage>
</organism>
<dbReference type="OrthoDB" id="10027144at2759"/>
<evidence type="ECO:0000313" key="2">
    <source>
        <dbReference type="EMBL" id="KLU90771.1"/>
    </source>
</evidence>
<dbReference type="VEuPathDB" id="FungiDB:MAPG_10622"/>
<dbReference type="AlphaFoldDB" id="A0A0C4ED29"/>
<feature type="compositionally biased region" description="Basic residues" evidence="1">
    <location>
        <begin position="40"/>
        <end position="50"/>
    </location>
</feature>
<reference evidence="3" key="4">
    <citation type="journal article" date="2015" name="G3 (Bethesda)">
        <title>Genome sequences of three phytopathogenic species of the Magnaporthaceae family of fungi.</title>
        <authorList>
            <person name="Okagaki L.H."/>
            <person name="Nunes C.C."/>
            <person name="Sailsbery J."/>
            <person name="Clay B."/>
            <person name="Brown D."/>
            <person name="John T."/>
            <person name="Oh Y."/>
            <person name="Young N."/>
            <person name="Fitzgerald M."/>
            <person name="Haas B.J."/>
            <person name="Zeng Q."/>
            <person name="Young S."/>
            <person name="Adiconis X."/>
            <person name="Fan L."/>
            <person name="Levin J.Z."/>
            <person name="Mitchell T.K."/>
            <person name="Okubara P.A."/>
            <person name="Farman M.L."/>
            <person name="Kohn L.M."/>
            <person name="Birren B."/>
            <person name="Ma L.-J."/>
            <person name="Dean R.A."/>
        </authorList>
    </citation>
    <scope>NUCLEOTIDE SEQUENCE</scope>
    <source>
        <strain evidence="3">ATCC 64411 / 73-15</strain>
    </source>
</reference>
<protein>
    <submittedName>
        <fullName evidence="2 3">Uncharacterized protein</fullName>
    </submittedName>
</protein>
<dbReference type="EnsemblFungi" id="MAPG_10622T0">
    <property type="protein sequence ID" value="MAPG_10622T0"/>
    <property type="gene ID" value="MAPG_10622"/>
</dbReference>
<proteinExistence type="predicted"/>
<gene>
    <name evidence="2" type="ORF">MAPG_10622</name>
</gene>
<dbReference type="STRING" id="644358.A0A0C4ED29"/>
<accession>A0A0C4ED29</accession>
<name>A0A0C4ED29_MAGP6</name>
<dbReference type="Proteomes" id="UP000011715">
    <property type="component" value="Unassembled WGS sequence"/>
</dbReference>
<feature type="region of interest" description="Disordered" evidence="1">
    <location>
        <begin position="1"/>
        <end position="97"/>
    </location>
</feature>
<reference evidence="2" key="3">
    <citation type="submission" date="2011-03" db="EMBL/GenBank/DDBJ databases">
        <title>Annotation of Magnaporthe poae ATCC 64411.</title>
        <authorList>
            <person name="Ma L.-J."/>
            <person name="Dead R."/>
            <person name="Young S.K."/>
            <person name="Zeng Q."/>
            <person name="Gargeya S."/>
            <person name="Fitzgerald M."/>
            <person name="Haas B."/>
            <person name="Abouelleil A."/>
            <person name="Alvarado L."/>
            <person name="Arachchi H.M."/>
            <person name="Berlin A."/>
            <person name="Brown A."/>
            <person name="Chapman S.B."/>
            <person name="Chen Z."/>
            <person name="Dunbar C."/>
            <person name="Freedman E."/>
            <person name="Gearin G."/>
            <person name="Gellesch M."/>
            <person name="Goldberg J."/>
            <person name="Griggs A."/>
            <person name="Gujja S."/>
            <person name="Heiman D."/>
            <person name="Howarth C."/>
            <person name="Larson L."/>
            <person name="Lui A."/>
            <person name="MacDonald P.J.P."/>
            <person name="Mehta T."/>
            <person name="Montmayeur A."/>
            <person name="Murphy C."/>
            <person name="Neiman D."/>
            <person name="Pearson M."/>
            <person name="Priest M."/>
            <person name="Roberts A."/>
            <person name="Saif S."/>
            <person name="Shea T."/>
            <person name="Shenoy N."/>
            <person name="Sisk P."/>
            <person name="Stolte C."/>
            <person name="Sykes S."/>
            <person name="Yandava C."/>
            <person name="Wortman J."/>
            <person name="Nusbaum C."/>
            <person name="Birren B."/>
        </authorList>
    </citation>
    <scope>NUCLEOTIDE SEQUENCE</scope>
    <source>
        <strain evidence="2">ATCC 64411</strain>
    </source>
</reference>
<dbReference type="eggNOG" id="KOG2208">
    <property type="taxonomic scope" value="Eukaryota"/>
</dbReference>
<evidence type="ECO:0000256" key="1">
    <source>
        <dbReference type="SAM" id="MobiDB-lite"/>
    </source>
</evidence>
<sequence length="134" mass="14741">MGVPPRYLLATRNRDWPGPWAGDAVTGGSAQEPTEQPPRKSLRGRRRFHGKSANCDVPGSRRFCYSSPATSPSGRTTAKRRPCPVQQRQLPHFIGSDGSAMDAFRIETGAKIDSPNGRESPDTIIEIWIKHLSS</sequence>